<gene>
    <name evidence="7" type="primary">clpP</name>
    <name evidence="10" type="ORF">HY474_02225</name>
</gene>
<feature type="active site" description="Nucleophile" evidence="7">
    <location>
        <position position="101"/>
    </location>
</feature>
<accession>A0A932YY65</accession>
<comment type="caution">
    <text evidence="10">The sequence shown here is derived from an EMBL/GenBank/DDBJ whole genome shotgun (WGS) entry which is preliminary data.</text>
</comment>
<evidence type="ECO:0000313" key="10">
    <source>
        <dbReference type="EMBL" id="MBI4132426.1"/>
    </source>
</evidence>
<comment type="catalytic activity">
    <reaction evidence="6 7 8">
        <text>Hydrolysis of proteins to small peptides in the presence of ATP and magnesium. alpha-casein is the usual test substrate. In the absence of ATP, only oligopeptides shorter than five residues are hydrolyzed (such as succinyl-Leu-Tyr-|-NHMec, and Leu-Tyr-Leu-|-Tyr-Trp, in which cleavage of the -Tyr-|-Leu- and -Tyr-|-Trp bonds also occurs).</text>
        <dbReference type="EC" id="3.4.21.92"/>
    </reaction>
</comment>
<dbReference type="SUPFAM" id="SSF52096">
    <property type="entry name" value="ClpP/crotonase"/>
    <property type="match status" value="1"/>
</dbReference>
<dbReference type="NCBIfam" id="NF001368">
    <property type="entry name" value="PRK00277.1"/>
    <property type="match status" value="1"/>
</dbReference>
<organism evidence="10 11">
    <name type="scientific">Candidatus Sungiibacteriota bacterium</name>
    <dbReference type="NCBI Taxonomy" id="2750080"/>
    <lineage>
        <taxon>Bacteria</taxon>
        <taxon>Candidatus Sungiibacteriota</taxon>
    </lineage>
</organism>
<dbReference type="InterPro" id="IPR001907">
    <property type="entry name" value="ClpP"/>
</dbReference>
<dbReference type="GO" id="GO:0004176">
    <property type="term" value="F:ATP-dependent peptidase activity"/>
    <property type="evidence" value="ECO:0007669"/>
    <property type="project" value="InterPro"/>
</dbReference>
<dbReference type="FunFam" id="3.90.226.10:FF:000001">
    <property type="entry name" value="ATP-dependent Clp protease proteolytic subunit"/>
    <property type="match status" value="1"/>
</dbReference>
<evidence type="ECO:0000256" key="8">
    <source>
        <dbReference type="PROSITE-ProRule" id="PRU10085"/>
    </source>
</evidence>
<dbReference type="Gene3D" id="3.90.226.10">
    <property type="entry name" value="2-enoyl-CoA Hydratase, Chain A, domain 1"/>
    <property type="match status" value="1"/>
</dbReference>
<keyword evidence="2 7" id="KW-0963">Cytoplasm</keyword>
<comment type="function">
    <text evidence="7">Cleaves peptides in various proteins in a process that requires ATP hydrolysis. Has a chymotrypsin-like activity. Plays a major role in the degradation of misfolded proteins.</text>
</comment>
<comment type="subcellular location">
    <subcellularLocation>
        <location evidence="7">Cytoplasm</location>
    </subcellularLocation>
</comment>
<dbReference type="AlphaFoldDB" id="A0A932YY65"/>
<dbReference type="InterPro" id="IPR029045">
    <property type="entry name" value="ClpP/crotonase-like_dom_sf"/>
</dbReference>
<keyword evidence="5 7" id="KW-0720">Serine protease</keyword>
<dbReference type="EC" id="3.4.21.92" evidence="7"/>
<dbReference type="InterPro" id="IPR023562">
    <property type="entry name" value="ClpP/TepA"/>
</dbReference>
<dbReference type="PANTHER" id="PTHR10381">
    <property type="entry name" value="ATP-DEPENDENT CLP PROTEASE PROTEOLYTIC SUBUNIT"/>
    <property type="match status" value="1"/>
</dbReference>
<evidence type="ECO:0000256" key="3">
    <source>
        <dbReference type="ARBA" id="ARBA00022670"/>
    </source>
</evidence>
<protein>
    <recommendedName>
        <fullName evidence="7 9">ATP-dependent Clp protease proteolytic subunit</fullName>
        <ecNumber evidence="7">3.4.21.92</ecNumber>
    </recommendedName>
    <alternativeName>
        <fullName evidence="7">Endopeptidase Clp</fullName>
    </alternativeName>
</protein>
<evidence type="ECO:0000256" key="6">
    <source>
        <dbReference type="ARBA" id="ARBA00034021"/>
    </source>
</evidence>
<evidence type="ECO:0000256" key="2">
    <source>
        <dbReference type="ARBA" id="ARBA00022490"/>
    </source>
</evidence>
<dbReference type="GO" id="GO:0004252">
    <property type="term" value="F:serine-type endopeptidase activity"/>
    <property type="evidence" value="ECO:0007669"/>
    <property type="project" value="UniProtKB-UniRule"/>
</dbReference>
<dbReference type="EMBL" id="JACQMJ010000008">
    <property type="protein sequence ID" value="MBI4132426.1"/>
    <property type="molecule type" value="Genomic_DNA"/>
</dbReference>
<keyword evidence="3 7" id="KW-0645">Protease</keyword>
<feature type="active site" evidence="8">
    <location>
        <position position="101"/>
    </location>
</feature>
<comment type="subunit">
    <text evidence="7">Fourteen ClpP subunits assemble into 2 heptameric rings which stack back to back to give a disk-like structure with a central cavity, resembling the structure of eukaryotic proteasomes.</text>
</comment>
<dbReference type="GO" id="GO:0005737">
    <property type="term" value="C:cytoplasm"/>
    <property type="evidence" value="ECO:0007669"/>
    <property type="project" value="UniProtKB-SubCell"/>
</dbReference>
<evidence type="ECO:0000256" key="9">
    <source>
        <dbReference type="RuleBase" id="RU003567"/>
    </source>
</evidence>
<proteinExistence type="inferred from homology"/>
<dbReference type="GO" id="GO:0009368">
    <property type="term" value="C:endopeptidase Clp complex"/>
    <property type="evidence" value="ECO:0007669"/>
    <property type="project" value="TreeGrafter"/>
</dbReference>
<sequence length="215" mass="23435">MQNQILIPTVIEKTQLGERAYDIYSRLLRERIVFLGGPITDPVANVVIAQLLFLESQDPKADIKLYINSPGGSVTAALAIYDAMQYVKPDVSTICVGLAASAAAVLLSAGAKGKRYALPNAEIMIHQVFGGAEGQAIEIKIEAEHIIRVKGHINDILARHTGQPIAKIERDTDRNFYMIAEEATKYGIVDEIISSKSARNHAKKETKTPALAARE</sequence>
<dbReference type="PANTHER" id="PTHR10381:SF70">
    <property type="entry name" value="ATP-DEPENDENT CLP PROTEASE PROTEOLYTIC SUBUNIT"/>
    <property type="match status" value="1"/>
</dbReference>
<dbReference type="GO" id="GO:0006515">
    <property type="term" value="P:protein quality control for misfolded or incompletely synthesized proteins"/>
    <property type="evidence" value="ECO:0007669"/>
    <property type="project" value="TreeGrafter"/>
</dbReference>
<evidence type="ECO:0000256" key="7">
    <source>
        <dbReference type="HAMAP-Rule" id="MF_00444"/>
    </source>
</evidence>
<evidence type="ECO:0000256" key="1">
    <source>
        <dbReference type="ARBA" id="ARBA00007039"/>
    </source>
</evidence>
<dbReference type="InterPro" id="IPR018215">
    <property type="entry name" value="ClpP_Ser_AS"/>
</dbReference>
<keyword evidence="4 7" id="KW-0378">Hydrolase</keyword>
<evidence type="ECO:0000256" key="4">
    <source>
        <dbReference type="ARBA" id="ARBA00022801"/>
    </source>
</evidence>
<feature type="active site" evidence="7">
    <location>
        <position position="126"/>
    </location>
</feature>
<dbReference type="Pfam" id="PF00574">
    <property type="entry name" value="CLP_protease"/>
    <property type="match status" value="1"/>
</dbReference>
<dbReference type="CDD" id="cd07017">
    <property type="entry name" value="S14_ClpP_2"/>
    <property type="match status" value="1"/>
</dbReference>
<dbReference type="NCBIfam" id="NF009205">
    <property type="entry name" value="PRK12553.1"/>
    <property type="match status" value="1"/>
</dbReference>
<comment type="similarity">
    <text evidence="1 7 9">Belongs to the peptidase S14 family.</text>
</comment>
<dbReference type="PRINTS" id="PR00127">
    <property type="entry name" value="CLPPROTEASEP"/>
</dbReference>
<dbReference type="GO" id="GO:0051117">
    <property type="term" value="F:ATPase binding"/>
    <property type="evidence" value="ECO:0007669"/>
    <property type="project" value="TreeGrafter"/>
</dbReference>
<name>A0A932YY65_9BACT</name>
<dbReference type="HAMAP" id="MF_00444">
    <property type="entry name" value="ClpP"/>
    <property type="match status" value="1"/>
</dbReference>
<evidence type="ECO:0000313" key="11">
    <source>
        <dbReference type="Proteomes" id="UP000704960"/>
    </source>
</evidence>
<evidence type="ECO:0000256" key="5">
    <source>
        <dbReference type="ARBA" id="ARBA00022825"/>
    </source>
</evidence>
<dbReference type="PROSITE" id="PS00381">
    <property type="entry name" value="CLP_PROTEASE_SER"/>
    <property type="match status" value="1"/>
</dbReference>
<reference evidence="10" key="1">
    <citation type="submission" date="2020-07" db="EMBL/GenBank/DDBJ databases">
        <title>Huge and variable diversity of episymbiotic CPR bacteria and DPANN archaea in groundwater ecosystems.</title>
        <authorList>
            <person name="He C.Y."/>
            <person name="Keren R."/>
            <person name="Whittaker M."/>
            <person name="Farag I.F."/>
            <person name="Doudna J."/>
            <person name="Cate J.H.D."/>
            <person name="Banfield J.F."/>
        </authorList>
    </citation>
    <scope>NUCLEOTIDE SEQUENCE</scope>
    <source>
        <strain evidence="10">NC_groundwater_1226_Ag_S-0.1um_59_124</strain>
    </source>
</reference>
<dbReference type="Proteomes" id="UP000704960">
    <property type="component" value="Unassembled WGS sequence"/>
</dbReference>